<dbReference type="Proteomes" id="UP000003157">
    <property type="component" value="Unassembled WGS sequence"/>
</dbReference>
<gene>
    <name evidence="2" type="ORF">HMPREF9488_02080</name>
</gene>
<evidence type="ECO:0000313" key="2">
    <source>
        <dbReference type="EMBL" id="EFW04674.1"/>
    </source>
</evidence>
<sequence>MKKLLSVLCISLLLLGAMPVIHVHDDKCGYDPKTQTGCTFEYGIAPCEDRLPGA</sequence>
<dbReference type="EMBL" id="ADKX01000034">
    <property type="protein sequence ID" value="EFW04674.1"/>
    <property type="molecule type" value="Genomic_DNA"/>
</dbReference>
<reference evidence="2 3" key="1">
    <citation type="submission" date="2010-12" db="EMBL/GenBank/DDBJ databases">
        <title>The Genome Sequence of Coprobacillus sp. strain 29_1.</title>
        <authorList>
            <consortium name="The Broad Institute Genome Sequencing Platform"/>
            <person name="Earl A."/>
            <person name="Ward D."/>
            <person name="Feldgarden M."/>
            <person name="Gevers D."/>
            <person name="Daigneault M."/>
            <person name="Sibley C.D."/>
            <person name="White A."/>
            <person name="Strauss J."/>
            <person name="Allen-Vercoe E."/>
            <person name="Young S.K."/>
            <person name="Zeng Q."/>
            <person name="Gargeya S."/>
            <person name="Fitzgerald M."/>
            <person name="Haas B."/>
            <person name="Abouelleil A."/>
            <person name="Alvarado L."/>
            <person name="Arachchi H.M."/>
            <person name="Berlin A."/>
            <person name="Brown A."/>
            <person name="Chapman S.B."/>
            <person name="Chen Z."/>
            <person name="Dunbar C."/>
            <person name="Freedman E."/>
            <person name="Gearin G."/>
            <person name="Gellesch M."/>
            <person name="Goldberg J."/>
            <person name="Griggs A."/>
            <person name="Gujja S."/>
            <person name="Heilman E."/>
            <person name="Heiman D."/>
            <person name="Howarth C."/>
            <person name="Larson L."/>
            <person name="Lui A."/>
            <person name="MacDonald P.J.P."/>
            <person name="Mehta T."/>
            <person name="Montmayeur A."/>
            <person name="Murphy C."/>
            <person name="Neiman D."/>
            <person name="Pearson M."/>
            <person name="Priest M."/>
            <person name="Roberts A."/>
            <person name="Saif S."/>
            <person name="Shea T."/>
            <person name="Shenoy N."/>
            <person name="Sisk P."/>
            <person name="Stolte C."/>
            <person name="Sykes S."/>
            <person name="White J."/>
            <person name="Yandava C."/>
            <person name="Nusbaum C."/>
            <person name="Birren B."/>
        </authorList>
    </citation>
    <scope>NUCLEOTIDE SEQUENCE [LARGE SCALE GENOMIC DNA]</scope>
    <source>
        <strain evidence="2 3">29_1</strain>
    </source>
</reference>
<dbReference type="HOGENOM" id="CLU_3042374_0_0_9"/>
<dbReference type="STRING" id="100884.GCA_000269565_02183"/>
<proteinExistence type="predicted"/>
<comment type="caution">
    <text evidence="2">The sequence shown here is derived from an EMBL/GenBank/DDBJ whole genome shotgun (WGS) entry which is preliminary data.</text>
</comment>
<dbReference type="RefSeq" id="WP_008789180.1">
    <property type="nucleotide sequence ID" value="NZ_AKCB01000001.1"/>
</dbReference>
<organism evidence="2 3">
    <name type="scientific">Coprobacillus cateniformis</name>
    <dbReference type="NCBI Taxonomy" id="100884"/>
    <lineage>
        <taxon>Bacteria</taxon>
        <taxon>Bacillati</taxon>
        <taxon>Bacillota</taxon>
        <taxon>Erysipelotrichia</taxon>
        <taxon>Erysipelotrichales</taxon>
        <taxon>Coprobacillaceae</taxon>
        <taxon>Coprobacillus</taxon>
    </lineage>
</organism>
<evidence type="ECO:0000256" key="1">
    <source>
        <dbReference type="SAM" id="SignalP"/>
    </source>
</evidence>
<feature type="chain" id="PRO_5003218350" evidence="1">
    <location>
        <begin position="24"/>
        <end position="54"/>
    </location>
</feature>
<name>E7GBD9_9FIRM</name>
<feature type="signal peptide" evidence="1">
    <location>
        <begin position="1"/>
        <end position="23"/>
    </location>
</feature>
<keyword evidence="3" id="KW-1185">Reference proteome</keyword>
<dbReference type="GeneID" id="78231769"/>
<protein>
    <submittedName>
        <fullName evidence="2">Uncharacterized protein</fullName>
    </submittedName>
</protein>
<dbReference type="AlphaFoldDB" id="E7GBD9"/>
<keyword evidence="1" id="KW-0732">Signal</keyword>
<accession>E7GBD9</accession>
<evidence type="ECO:0000313" key="3">
    <source>
        <dbReference type="Proteomes" id="UP000003157"/>
    </source>
</evidence>